<name>A0A2N3L694_9PROT</name>
<keyword evidence="2" id="KW-1185">Reference proteome</keyword>
<proteinExistence type="predicted"/>
<dbReference type="EMBL" id="NXGX01000004">
    <property type="protein sequence ID" value="PKR58373.1"/>
    <property type="molecule type" value="Genomic_DNA"/>
</dbReference>
<dbReference type="Proteomes" id="UP000233332">
    <property type="component" value="Unassembled WGS sequence"/>
</dbReference>
<dbReference type="RefSeq" id="WP_101302242.1">
    <property type="nucleotide sequence ID" value="NZ_NXGX01000004.1"/>
</dbReference>
<organism evidence="1 2">
    <name type="scientific">Thalassospira lohafexi</name>
    <dbReference type="NCBI Taxonomy" id="744227"/>
    <lineage>
        <taxon>Bacteria</taxon>
        <taxon>Pseudomonadati</taxon>
        <taxon>Pseudomonadota</taxon>
        <taxon>Alphaproteobacteria</taxon>
        <taxon>Rhodospirillales</taxon>
        <taxon>Thalassospiraceae</taxon>
        <taxon>Thalassospira</taxon>
    </lineage>
</organism>
<reference evidence="1 2" key="1">
    <citation type="submission" date="2017-09" db="EMBL/GenBank/DDBJ databases">
        <title>Biodiversity and function of Thalassospira species in the particle-attached aromatic-hydrocarbon-degrading consortia from the surface seawater of the China South Sea.</title>
        <authorList>
            <person name="Dong C."/>
            <person name="Lai Q."/>
            <person name="Shao Z."/>
        </authorList>
    </citation>
    <scope>NUCLEOTIDE SEQUENCE [LARGE SCALE GENOMIC DNA]</scope>
    <source>
        <strain evidence="1 2">139Z-12</strain>
    </source>
</reference>
<comment type="caution">
    <text evidence="1">The sequence shown here is derived from an EMBL/GenBank/DDBJ whole genome shotgun (WGS) entry which is preliminary data.</text>
</comment>
<dbReference type="AlphaFoldDB" id="A0A2N3L694"/>
<accession>A0A2N3L694</accession>
<protein>
    <submittedName>
        <fullName evidence="1">Uncharacterized protein</fullName>
    </submittedName>
</protein>
<sequence>MADGLFVQLSSQAWSQYKSVTSRDTSYLTLLEPKYQTFLSAAGKVDASMAKLTTPPKADQISPVADAVTLMESAQSGIIQIIEKFVQMDAQAVKNTGTVNQKALSDKNAQEQSTDQDFQLAIDGVVYQAQVRLAAASAEV</sequence>
<evidence type="ECO:0000313" key="2">
    <source>
        <dbReference type="Proteomes" id="UP000233332"/>
    </source>
</evidence>
<evidence type="ECO:0000313" key="1">
    <source>
        <dbReference type="EMBL" id="PKR58373.1"/>
    </source>
</evidence>
<gene>
    <name evidence="1" type="ORF">COO92_11570</name>
</gene>